<comment type="caution">
    <text evidence="3">The sequence shown here is derived from an EMBL/GenBank/DDBJ whole genome shotgun (WGS) entry which is preliminary data.</text>
</comment>
<dbReference type="PANTHER" id="PTHR15885:SF1">
    <property type="entry name" value="COILED-COIL DOMAIN-CONTAINING PROTEIN 174"/>
    <property type="match status" value="1"/>
</dbReference>
<sequence>MASDTSLYGTRKPKNTPKELSSSTSLAFSSTLSSLLSTSTPSTTAGRPRPSKANKNDIFTSHNKNTKKRAARDLDEDPDDARQQRRQDIGSVDEALLHRSKKKLAAKAKLYKEMKRSDYAGDEGDALVDFDRKWAEKQGSRQGQGRGNGELSSSSEDEGPAPDEEIVEYEDEYGRLRRGPKSEAERMERRKRNQALGQEELDRISARPAQPSKLIYGDTVQTLAFNPDEDKSVKMEALARKRDRSMTPPEMKHYEADKEYRVKGVGFYAFSKDEESRKREMEELGREREVTERMRKERELKKEERRRELEERRRVLGEKRAKKQADAFLEGLGADLGGGPGTLVSSKGIPFAT</sequence>
<dbReference type="PANTHER" id="PTHR15885">
    <property type="entry name" value="COILED-COIL DOMAIN-CONTAINING PROTEIN 174"/>
    <property type="match status" value="1"/>
</dbReference>
<keyword evidence="1" id="KW-0175">Coiled coil</keyword>
<evidence type="ECO:0000313" key="3">
    <source>
        <dbReference type="EMBL" id="TVY54252.1"/>
    </source>
</evidence>
<proteinExistence type="predicted"/>
<dbReference type="Pfam" id="PF13300">
    <property type="entry name" value="DUF4078"/>
    <property type="match status" value="1"/>
</dbReference>
<dbReference type="GO" id="GO:0005634">
    <property type="term" value="C:nucleus"/>
    <property type="evidence" value="ECO:0007669"/>
    <property type="project" value="TreeGrafter"/>
</dbReference>
<accession>A0A7D8YQK0</accession>
<feature type="region of interest" description="Disordered" evidence="2">
    <location>
        <begin position="276"/>
        <end position="317"/>
    </location>
</feature>
<feature type="region of interest" description="Disordered" evidence="2">
    <location>
        <begin position="135"/>
        <end position="213"/>
    </location>
</feature>
<evidence type="ECO:0000313" key="4">
    <source>
        <dbReference type="Proteomes" id="UP000481288"/>
    </source>
</evidence>
<feature type="compositionally biased region" description="Acidic residues" evidence="2">
    <location>
        <begin position="155"/>
        <end position="171"/>
    </location>
</feature>
<dbReference type="OrthoDB" id="333551at2759"/>
<evidence type="ECO:0008006" key="5">
    <source>
        <dbReference type="Google" id="ProtNLM"/>
    </source>
</evidence>
<protein>
    <recommendedName>
        <fullName evidence="5">Coiled-coil domain-containing protein 174</fullName>
    </recommendedName>
</protein>
<dbReference type="EMBL" id="QGMG01000359">
    <property type="protein sequence ID" value="TVY54252.1"/>
    <property type="molecule type" value="Genomic_DNA"/>
</dbReference>
<dbReference type="AlphaFoldDB" id="A0A7D8YQK0"/>
<evidence type="ECO:0000256" key="2">
    <source>
        <dbReference type="SAM" id="MobiDB-lite"/>
    </source>
</evidence>
<feature type="compositionally biased region" description="Basic and acidic residues" evidence="2">
    <location>
        <begin position="172"/>
        <end position="188"/>
    </location>
</feature>
<evidence type="ECO:0000256" key="1">
    <source>
        <dbReference type="ARBA" id="ARBA00023054"/>
    </source>
</evidence>
<dbReference type="InterPro" id="IPR025066">
    <property type="entry name" value="CCDC174-like"/>
</dbReference>
<reference evidence="3 4" key="1">
    <citation type="submission" date="2018-05" db="EMBL/GenBank/DDBJ databases">
        <title>Whole genome sequencing for identification of molecular markers to develop diagnostic detection tools for the regulated plant pathogen Lachnellula willkommii.</title>
        <authorList>
            <person name="Giroux E."/>
            <person name="Bilodeau G."/>
        </authorList>
    </citation>
    <scope>NUCLEOTIDE SEQUENCE [LARGE SCALE GENOMIC DNA]</scope>
    <source>
        <strain evidence="3 4">CBS 625.97</strain>
    </source>
</reference>
<organism evidence="3 4">
    <name type="scientific">Lachnellula cervina</name>
    <dbReference type="NCBI Taxonomy" id="1316786"/>
    <lineage>
        <taxon>Eukaryota</taxon>
        <taxon>Fungi</taxon>
        <taxon>Dikarya</taxon>
        <taxon>Ascomycota</taxon>
        <taxon>Pezizomycotina</taxon>
        <taxon>Leotiomycetes</taxon>
        <taxon>Helotiales</taxon>
        <taxon>Lachnaceae</taxon>
        <taxon>Lachnellula</taxon>
    </lineage>
</organism>
<feature type="region of interest" description="Disordered" evidence="2">
    <location>
        <begin position="332"/>
        <end position="353"/>
    </location>
</feature>
<gene>
    <name evidence="3" type="primary">SPAC140.04</name>
    <name evidence="3" type="ORF">LCER1_G003642</name>
</gene>
<keyword evidence="4" id="KW-1185">Reference proteome</keyword>
<dbReference type="Proteomes" id="UP000481288">
    <property type="component" value="Unassembled WGS sequence"/>
</dbReference>
<feature type="compositionally biased region" description="Low complexity" evidence="2">
    <location>
        <begin position="20"/>
        <end position="44"/>
    </location>
</feature>
<name>A0A7D8YQK0_9HELO</name>
<feature type="region of interest" description="Disordered" evidence="2">
    <location>
        <begin position="1"/>
        <end position="104"/>
    </location>
</feature>